<evidence type="ECO:0000313" key="1">
    <source>
        <dbReference type="EMBL" id="ARP79433.1"/>
    </source>
</evidence>
<dbReference type="KEGG" id="bgv:CAL12_00405"/>
<gene>
    <name evidence="1" type="ORF">CAL12_00405</name>
</gene>
<organism evidence="1 2">
    <name type="scientific">Bordetella genomosp. 8</name>
    <dbReference type="NCBI Taxonomy" id="1416806"/>
    <lineage>
        <taxon>Bacteria</taxon>
        <taxon>Pseudomonadati</taxon>
        <taxon>Pseudomonadota</taxon>
        <taxon>Betaproteobacteria</taxon>
        <taxon>Burkholderiales</taxon>
        <taxon>Alcaligenaceae</taxon>
        <taxon>Bordetella</taxon>
    </lineage>
</organism>
<dbReference type="AlphaFoldDB" id="A0A1W6YFW7"/>
<dbReference type="GO" id="GO:0005506">
    <property type="term" value="F:iron ion binding"/>
    <property type="evidence" value="ECO:0007669"/>
    <property type="project" value="UniProtKB-ARBA"/>
</dbReference>
<dbReference type="GO" id="GO:0016706">
    <property type="term" value="F:2-oxoglutarate-dependent dioxygenase activity"/>
    <property type="evidence" value="ECO:0007669"/>
    <property type="project" value="UniProtKB-ARBA"/>
</dbReference>
<name>A0A1W6YFW7_9BORD</name>
<protein>
    <submittedName>
        <fullName evidence="1">Phytanoyl-CoA dioxygenase</fullName>
    </submittedName>
</protein>
<dbReference type="SUPFAM" id="SSF51197">
    <property type="entry name" value="Clavaminate synthase-like"/>
    <property type="match status" value="1"/>
</dbReference>
<dbReference type="PANTHER" id="PTHR20883:SF46">
    <property type="entry name" value="PHYTANOYL-COA HYDROXYLASE"/>
    <property type="match status" value="1"/>
</dbReference>
<reference evidence="1 2" key="1">
    <citation type="submission" date="2017-05" db="EMBL/GenBank/DDBJ databases">
        <title>Complete and WGS of Bordetella genogroups.</title>
        <authorList>
            <person name="Spilker T."/>
            <person name="LiPuma J."/>
        </authorList>
    </citation>
    <scope>NUCLEOTIDE SEQUENCE [LARGE SCALE GENOMIC DNA]</scope>
    <source>
        <strain evidence="1 2">AU19157</strain>
    </source>
</reference>
<dbReference type="STRING" id="1416806.CAL12_00405"/>
<dbReference type="RefSeq" id="WP_086062669.1">
    <property type="nucleotide sequence ID" value="NZ_CP021108.1"/>
</dbReference>
<dbReference type="InterPro" id="IPR008775">
    <property type="entry name" value="Phytyl_CoA_dOase-like"/>
</dbReference>
<proteinExistence type="predicted"/>
<evidence type="ECO:0000313" key="2">
    <source>
        <dbReference type="Proteomes" id="UP000194151"/>
    </source>
</evidence>
<dbReference type="EMBL" id="CP021108">
    <property type="protein sequence ID" value="ARP79433.1"/>
    <property type="molecule type" value="Genomic_DNA"/>
</dbReference>
<dbReference type="Proteomes" id="UP000194151">
    <property type="component" value="Chromosome"/>
</dbReference>
<keyword evidence="1" id="KW-0560">Oxidoreductase</keyword>
<dbReference type="Pfam" id="PF05721">
    <property type="entry name" value="PhyH"/>
    <property type="match status" value="1"/>
</dbReference>
<keyword evidence="2" id="KW-1185">Reference proteome</keyword>
<dbReference type="OrthoDB" id="9791262at2"/>
<accession>A0A1W6YFW7</accession>
<sequence>MNQEYLLPEETTTEYKSRGYISLEEICPPDEVAQIRQTLMRMFENKVGYEEGAQYDFASRDDPNKPQTFPSLHDPSHYAPELLKTTYHRRALAIARQLLGPDAALYGEHALLKPARVGPETPWHQDEAFRSPDFEYRELSIWLALQPVGEVNGCMQFIPGSNLYDVLQHRSPGNDKSLHPLECCDDFKRTDAVPVPLPAGGCTVHDMRTLHYTGPNTSDAPRLAYILIFNVPPVYKPNQRKFDWLEGRRTDSQVRKREWHRRGGIAVEVMRRLPRARLTNGRWVAWAAIRAVSKVLHRPRG</sequence>
<dbReference type="Gene3D" id="2.60.120.620">
    <property type="entry name" value="q2cbj1_9rhob like domain"/>
    <property type="match status" value="1"/>
</dbReference>
<keyword evidence="1" id="KW-0223">Dioxygenase</keyword>
<dbReference type="PANTHER" id="PTHR20883">
    <property type="entry name" value="PHYTANOYL-COA DIOXYGENASE DOMAIN CONTAINING 1"/>
    <property type="match status" value="1"/>
</dbReference>